<protein>
    <submittedName>
        <fullName evidence="1">Uncharacterized protein</fullName>
    </submittedName>
</protein>
<organism evidence="1 2">
    <name type="scientific">Cajanus cajan</name>
    <name type="common">Pigeon pea</name>
    <name type="synonym">Cajanus indicus</name>
    <dbReference type="NCBI Taxonomy" id="3821"/>
    <lineage>
        <taxon>Eukaryota</taxon>
        <taxon>Viridiplantae</taxon>
        <taxon>Streptophyta</taxon>
        <taxon>Embryophyta</taxon>
        <taxon>Tracheophyta</taxon>
        <taxon>Spermatophyta</taxon>
        <taxon>Magnoliopsida</taxon>
        <taxon>eudicotyledons</taxon>
        <taxon>Gunneridae</taxon>
        <taxon>Pentapetalae</taxon>
        <taxon>rosids</taxon>
        <taxon>fabids</taxon>
        <taxon>Fabales</taxon>
        <taxon>Fabaceae</taxon>
        <taxon>Papilionoideae</taxon>
        <taxon>50 kb inversion clade</taxon>
        <taxon>NPAAA clade</taxon>
        <taxon>indigoferoid/millettioid clade</taxon>
        <taxon>Phaseoleae</taxon>
        <taxon>Cajanus</taxon>
    </lineage>
</organism>
<dbReference type="Gramene" id="C.cajan_04711.t">
    <property type="protein sequence ID" value="C.cajan_04711.t.cds1"/>
    <property type="gene ID" value="C.cajan_04711"/>
</dbReference>
<accession>A0A151TYT4</accession>
<sequence length="101" mass="11921">MDHNPNSTEEALTKKLHEILVELDNEESEKFSFQEEMIEEVMQELYKEIAFSTSHVPINPPVAKNGSCEILKETSQALFGFDDWEHLDCEWVGRAFRNWWF</sequence>
<dbReference type="Proteomes" id="UP000075243">
    <property type="component" value="Chromosome 2"/>
</dbReference>
<keyword evidence="2" id="KW-1185">Reference proteome</keyword>
<reference evidence="1 2" key="1">
    <citation type="journal article" date="2012" name="Nat. Biotechnol.">
        <title>Draft genome sequence of pigeonpea (Cajanus cajan), an orphan legume crop of resource-poor farmers.</title>
        <authorList>
            <person name="Varshney R.K."/>
            <person name="Chen W."/>
            <person name="Li Y."/>
            <person name="Bharti A.K."/>
            <person name="Saxena R.K."/>
            <person name="Schlueter J.A."/>
            <person name="Donoghue M.T."/>
            <person name="Azam S."/>
            <person name="Fan G."/>
            <person name="Whaley A.M."/>
            <person name="Farmer A.D."/>
            <person name="Sheridan J."/>
            <person name="Iwata A."/>
            <person name="Tuteja R."/>
            <person name="Penmetsa R.V."/>
            <person name="Wu W."/>
            <person name="Upadhyaya H.D."/>
            <person name="Yang S.P."/>
            <person name="Shah T."/>
            <person name="Saxena K.B."/>
            <person name="Michael T."/>
            <person name="McCombie W.R."/>
            <person name="Yang B."/>
            <person name="Zhang G."/>
            <person name="Yang H."/>
            <person name="Wang J."/>
            <person name="Spillane C."/>
            <person name="Cook D.R."/>
            <person name="May G.D."/>
            <person name="Xu X."/>
            <person name="Jackson S.A."/>
        </authorList>
    </citation>
    <scope>NUCLEOTIDE SEQUENCE [LARGE SCALE GENOMIC DNA]</scope>
    <source>
        <strain evidence="2">cv. Asha</strain>
    </source>
</reference>
<name>A0A151TYT4_CAJCA</name>
<dbReference type="OMA" id="DCEWVGR"/>
<gene>
    <name evidence="1" type="ORF">KK1_004831</name>
</gene>
<proteinExistence type="predicted"/>
<evidence type="ECO:0000313" key="1">
    <source>
        <dbReference type="EMBL" id="KYP72243.1"/>
    </source>
</evidence>
<dbReference type="AlphaFoldDB" id="A0A151TYT4"/>
<evidence type="ECO:0000313" key="2">
    <source>
        <dbReference type="Proteomes" id="UP000075243"/>
    </source>
</evidence>
<dbReference type="EMBL" id="CM003604">
    <property type="protein sequence ID" value="KYP72243.1"/>
    <property type="molecule type" value="Genomic_DNA"/>
</dbReference>